<gene>
    <name evidence="1" type="ORF">A3I30_00965</name>
</gene>
<sequence>MREVCLEAGIIIKIEKDPESGRKMPTICGPCEEGAFLCEPKPWVDNTVYTFLLEPATNELGVVSEINETGSVRFSTLGNILMMPLAMKKIRYSDGSVEVRRNSAGIYFKDRERIVATLHVAGKNFCELVPNLADLIHKINREEVGDFVYDLLVGAVQAEGITNPLDRPTDEELIERYQPFVGEKPATDPDDEYRRWFENAATVAK</sequence>
<dbReference type="AlphaFoldDB" id="A0A1F5CBB1"/>
<evidence type="ECO:0000313" key="2">
    <source>
        <dbReference type="Proteomes" id="UP000177197"/>
    </source>
</evidence>
<dbReference type="EMBL" id="MEYV01000012">
    <property type="protein sequence ID" value="OGD40105.1"/>
    <property type="molecule type" value="Genomic_DNA"/>
</dbReference>
<proteinExistence type="predicted"/>
<name>A0A1F5CBB1_9BACT</name>
<protein>
    <submittedName>
        <fullName evidence="1">Uncharacterized protein</fullName>
    </submittedName>
</protein>
<organism evidence="1 2">
    <name type="scientific">Candidatus Azambacteria bacterium RIFCSPLOWO2_02_FULL_44_14</name>
    <dbReference type="NCBI Taxonomy" id="1797306"/>
    <lineage>
        <taxon>Bacteria</taxon>
        <taxon>Candidatus Azamiibacteriota</taxon>
    </lineage>
</organism>
<evidence type="ECO:0000313" key="1">
    <source>
        <dbReference type="EMBL" id="OGD40105.1"/>
    </source>
</evidence>
<reference evidence="1 2" key="1">
    <citation type="journal article" date="2016" name="Nat. Commun.">
        <title>Thousands of microbial genomes shed light on interconnected biogeochemical processes in an aquifer system.</title>
        <authorList>
            <person name="Anantharaman K."/>
            <person name="Brown C.T."/>
            <person name="Hug L.A."/>
            <person name="Sharon I."/>
            <person name="Castelle C.J."/>
            <person name="Probst A.J."/>
            <person name="Thomas B.C."/>
            <person name="Singh A."/>
            <person name="Wilkins M.J."/>
            <person name="Karaoz U."/>
            <person name="Brodie E.L."/>
            <person name="Williams K.H."/>
            <person name="Hubbard S.S."/>
            <person name="Banfield J.F."/>
        </authorList>
    </citation>
    <scope>NUCLEOTIDE SEQUENCE [LARGE SCALE GENOMIC DNA]</scope>
</reference>
<dbReference type="Proteomes" id="UP000177197">
    <property type="component" value="Unassembled WGS sequence"/>
</dbReference>
<accession>A0A1F5CBB1</accession>
<comment type="caution">
    <text evidence="1">The sequence shown here is derived from an EMBL/GenBank/DDBJ whole genome shotgun (WGS) entry which is preliminary data.</text>
</comment>